<evidence type="ECO:0000259" key="1">
    <source>
        <dbReference type="Pfam" id="PF00535"/>
    </source>
</evidence>
<proteinExistence type="predicted"/>
<sequence length="283" mass="33231">MSKELITVVTVCFNAENVIEETLQSILEQTYKSLEYIIIDGNSKDNTCHIIKKYKPLFITKGVLFKFISEKDNGIYDAMNKGIRQATGKWINFMNAGDKFCTPTVIEEVFNREISDDVKAVYGNAIMIKKNSRKCFVSEEPHVILKKMVACHQAIFAEVEDMKEHPFNLDYKISADYHYMYQLYKRNGKFLPLSINVADFEAENGISSTNSIGCKWECAKIAGIDQTWQWRFKITRKTIEVYTERFLYKYLPENLFNSLHQWNCKRLERRRMKKQQMKLVLSR</sequence>
<evidence type="ECO:0000313" key="4">
    <source>
        <dbReference type="Proteomes" id="UP000014200"/>
    </source>
</evidence>
<evidence type="ECO:0000313" key="5">
    <source>
        <dbReference type="Proteomes" id="UP000310760"/>
    </source>
</evidence>
<dbReference type="EMBL" id="SRYJ01000011">
    <property type="protein sequence ID" value="TGY71558.1"/>
    <property type="molecule type" value="Genomic_DNA"/>
</dbReference>
<keyword evidence="4" id="KW-1185">Reference proteome</keyword>
<dbReference type="GO" id="GO:0016758">
    <property type="term" value="F:hexosyltransferase activity"/>
    <property type="evidence" value="ECO:0007669"/>
    <property type="project" value="UniProtKB-ARBA"/>
</dbReference>
<reference evidence="3 5" key="2">
    <citation type="submission" date="2019-04" db="EMBL/GenBank/DDBJ databases">
        <title>Microbes associate with the intestines of laboratory mice.</title>
        <authorList>
            <person name="Navarre W."/>
            <person name="Wong E."/>
            <person name="Huang K."/>
            <person name="Tropini C."/>
            <person name="Ng K."/>
            <person name="Yu B."/>
        </authorList>
    </citation>
    <scope>NUCLEOTIDE SEQUENCE [LARGE SCALE GENOMIC DNA]</scope>
    <source>
        <strain evidence="3 5">NM22_B1</strain>
    </source>
</reference>
<evidence type="ECO:0000313" key="3">
    <source>
        <dbReference type="EMBL" id="TGY71558.1"/>
    </source>
</evidence>
<dbReference type="Proteomes" id="UP000014200">
    <property type="component" value="Unassembled WGS sequence"/>
</dbReference>
<dbReference type="STRING" id="1235788.C802_00195"/>
<dbReference type="Proteomes" id="UP000310760">
    <property type="component" value="Unassembled WGS sequence"/>
</dbReference>
<dbReference type="PATRIC" id="fig|1235788.3.peg.188"/>
<dbReference type="Pfam" id="PF00535">
    <property type="entry name" value="Glycos_transf_2"/>
    <property type="match status" value="1"/>
</dbReference>
<reference evidence="2 4" key="1">
    <citation type="submission" date="2013-04" db="EMBL/GenBank/DDBJ databases">
        <title>The Genome Sequence of Bacteroides massiliensis dnLKV3.</title>
        <authorList>
            <consortium name="The Broad Institute Genomics Platform"/>
            <consortium name="The Broad Institute Genome Sequencing Center for Infectious Disease"/>
            <person name="Earl A."/>
            <person name="Xavier R."/>
            <person name="Kuhn K."/>
            <person name="Stappenbeck T."/>
            <person name="Walker B."/>
            <person name="Young S."/>
            <person name="Zeng Q."/>
            <person name="Gargeya S."/>
            <person name="Fitzgerald M."/>
            <person name="Haas B."/>
            <person name="Abouelleil A."/>
            <person name="Allen A.W."/>
            <person name="Alvarado L."/>
            <person name="Arachchi H.M."/>
            <person name="Berlin A.M."/>
            <person name="Chapman S.B."/>
            <person name="Gainer-Dewar J."/>
            <person name="Goldberg J."/>
            <person name="Griggs A."/>
            <person name="Gujja S."/>
            <person name="Hansen M."/>
            <person name="Howarth C."/>
            <person name="Imamovic A."/>
            <person name="Ireland A."/>
            <person name="Larimer J."/>
            <person name="McCowan C."/>
            <person name="Murphy C."/>
            <person name="Pearson M."/>
            <person name="Poon T.W."/>
            <person name="Priest M."/>
            <person name="Roberts A."/>
            <person name="Saif S."/>
            <person name="Shea T."/>
            <person name="Sisk P."/>
            <person name="Sykes S."/>
            <person name="Wortman J."/>
            <person name="Nusbaum C."/>
            <person name="Birren B."/>
        </authorList>
    </citation>
    <scope>NUCLEOTIDE SEQUENCE [LARGE SCALE GENOMIC DNA]</scope>
    <source>
        <strain evidence="4">dnLKV3</strain>
        <strain evidence="2">DnLKV3</strain>
    </source>
</reference>
<dbReference type="OrthoDB" id="9788101at2"/>
<dbReference type="EMBL" id="ASSP01000003">
    <property type="protein sequence ID" value="EOS16516.1"/>
    <property type="molecule type" value="Genomic_DNA"/>
</dbReference>
<name>R9ID88_9BACT</name>
<dbReference type="PANTHER" id="PTHR22916:SF67">
    <property type="entry name" value="COLANIC ACID BIOSYNTHESIS GLYCOSYL TRANSFERASE WCAE-RELATED"/>
    <property type="match status" value="1"/>
</dbReference>
<dbReference type="RefSeq" id="WP_016274683.1">
    <property type="nucleotide sequence ID" value="NZ_CAKOCL010000010.1"/>
</dbReference>
<feature type="domain" description="Glycosyltransferase 2-like" evidence="1">
    <location>
        <begin position="7"/>
        <end position="141"/>
    </location>
</feature>
<comment type="caution">
    <text evidence="2">The sequence shown here is derived from an EMBL/GenBank/DDBJ whole genome shotgun (WGS) entry which is preliminary data.</text>
</comment>
<dbReference type="AlphaFoldDB" id="R9ID88"/>
<dbReference type="PANTHER" id="PTHR22916">
    <property type="entry name" value="GLYCOSYLTRANSFERASE"/>
    <property type="match status" value="1"/>
</dbReference>
<dbReference type="InterPro" id="IPR029044">
    <property type="entry name" value="Nucleotide-diphossugar_trans"/>
</dbReference>
<dbReference type="SUPFAM" id="SSF53448">
    <property type="entry name" value="Nucleotide-diphospho-sugar transferases"/>
    <property type="match status" value="1"/>
</dbReference>
<organism evidence="2 4">
    <name type="scientific">Phocaeicola sartorii</name>
    <dbReference type="NCBI Taxonomy" id="671267"/>
    <lineage>
        <taxon>Bacteria</taxon>
        <taxon>Pseudomonadati</taxon>
        <taxon>Bacteroidota</taxon>
        <taxon>Bacteroidia</taxon>
        <taxon>Bacteroidales</taxon>
        <taxon>Bacteroidaceae</taxon>
        <taxon>Phocaeicola</taxon>
    </lineage>
</organism>
<evidence type="ECO:0000313" key="2">
    <source>
        <dbReference type="EMBL" id="EOS16516.1"/>
    </source>
</evidence>
<keyword evidence="3" id="KW-0808">Transferase</keyword>
<dbReference type="HOGENOM" id="CLU_025996_21_1_10"/>
<dbReference type="InterPro" id="IPR001173">
    <property type="entry name" value="Glyco_trans_2-like"/>
</dbReference>
<dbReference type="CDD" id="cd06433">
    <property type="entry name" value="GT_2_WfgS_like"/>
    <property type="match status" value="1"/>
</dbReference>
<gene>
    <name evidence="2" type="ORF">C802_00195</name>
    <name evidence="3" type="ORF">E5339_06450</name>
</gene>
<dbReference type="Gene3D" id="3.90.550.10">
    <property type="entry name" value="Spore Coat Polysaccharide Biosynthesis Protein SpsA, Chain A"/>
    <property type="match status" value="1"/>
</dbReference>
<protein>
    <submittedName>
        <fullName evidence="3">Glycosyltransferase</fullName>
    </submittedName>
</protein>
<accession>R9ID88</accession>